<reference evidence="11" key="1">
    <citation type="submission" date="2016-10" db="EMBL/GenBank/DDBJ databases">
        <authorList>
            <person name="Varghese N."/>
            <person name="Submissions S."/>
        </authorList>
    </citation>
    <scope>NUCLEOTIDE SEQUENCE [LARGE SCALE GENOMIC DNA]</scope>
    <source>
        <strain evidence="11">CGMCC 1.3703</strain>
    </source>
</reference>
<dbReference type="InterPro" id="IPR004626">
    <property type="entry name" value="RarD"/>
</dbReference>
<dbReference type="PANTHER" id="PTHR22911:SF137">
    <property type="entry name" value="SOLUTE CARRIER FAMILY 35 MEMBER G2-RELATED"/>
    <property type="match status" value="1"/>
</dbReference>
<dbReference type="EMBL" id="FNIZ01000016">
    <property type="protein sequence ID" value="SDP34325.1"/>
    <property type="molecule type" value="Genomic_DNA"/>
</dbReference>
<sequence length="301" mass="33832">MINEEKLGIFYTAGAYILWGVLPIYWKMIQEIPAFEILAHRIVWSFLFMGIVIMIARKQKEFMRECRQIIKNKKQLVGITLASITISINWVTYILAVNTDHVVEASLGYYINPLVSILLGMIVLKEKFSKAQWLAFLLAALGVIYMTVNFGSVPWLALLLAFSFGSYGLLKKLVPLNAMFGLTIETLIVTPVALVFLFQQQTGQWSTIDFGSWTTAIVFGAGIVTAIPLLLFSAGAKRIPLSMVGFLQYFAPTIMLIIGIFLYDEPFTDVHAVSFTLIWAGLAVYTVTRMKRLKKYEAKAS</sequence>
<accession>A0A1H0RY68</accession>
<evidence type="ECO:0000256" key="5">
    <source>
        <dbReference type="ARBA" id="ARBA00022692"/>
    </source>
</evidence>
<dbReference type="NCBIfam" id="TIGR00688">
    <property type="entry name" value="rarD"/>
    <property type="match status" value="1"/>
</dbReference>
<evidence type="ECO:0000313" key="11">
    <source>
        <dbReference type="Proteomes" id="UP000198860"/>
    </source>
</evidence>
<dbReference type="InterPro" id="IPR000620">
    <property type="entry name" value="EamA_dom"/>
</dbReference>
<dbReference type="AlphaFoldDB" id="A0A1H0RY68"/>
<feature type="transmembrane region" description="Helical" evidence="8">
    <location>
        <begin position="177"/>
        <end position="198"/>
    </location>
</feature>
<keyword evidence="7 8" id="KW-0472">Membrane</keyword>
<feature type="transmembrane region" description="Helical" evidence="8">
    <location>
        <begin position="210"/>
        <end position="232"/>
    </location>
</feature>
<evidence type="ECO:0000256" key="8">
    <source>
        <dbReference type="SAM" id="Phobius"/>
    </source>
</evidence>
<feature type="transmembrane region" description="Helical" evidence="8">
    <location>
        <begin position="76"/>
        <end position="95"/>
    </location>
</feature>
<dbReference type="Pfam" id="PF00892">
    <property type="entry name" value="EamA"/>
    <property type="match status" value="2"/>
</dbReference>
<protein>
    <submittedName>
        <fullName evidence="10">Chloramphenicol-sensitive protein RarD</fullName>
    </submittedName>
</protein>
<dbReference type="GO" id="GO:0005886">
    <property type="term" value="C:plasma membrane"/>
    <property type="evidence" value="ECO:0007669"/>
    <property type="project" value="UniProtKB-SubCell"/>
</dbReference>
<evidence type="ECO:0000256" key="7">
    <source>
        <dbReference type="ARBA" id="ARBA00023136"/>
    </source>
</evidence>
<comment type="similarity">
    <text evidence="2">Belongs to the EamA transporter family.</text>
</comment>
<feature type="transmembrane region" description="Helical" evidence="8">
    <location>
        <begin position="7"/>
        <end position="26"/>
    </location>
</feature>
<dbReference type="PANTHER" id="PTHR22911">
    <property type="entry name" value="ACYL-MALONYL CONDENSING ENZYME-RELATED"/>
    <property type="match status" value="1"/>
</dbReference>
<dbReference type="OrthoDB" id="369870at2"/>
<keyword evidence="4" id="KW-1003">Cell membrane</keyword>
<evidence type="ECO:0000259" key="9">
    <source>
        <dbReference type="Pfam" id="PF00892"/>
    </source>
</evidence>
<keyword evidence="5 8" id="KW-0812">Transmembrane</keyword>
<proteinExistence type="inferred from homology"/>
<feature type="transmembrane region" description="Helical" evidence="8">
    <location>
        <begin position="107"/>
        <end position="124"/>
    </location>
</feature>
<gene>
    <name evidence="10" type="ORF">SAMN05421677_11672</name>
</gene>
<feature type="domain" description="EamA" evidence="9">
    <location>
        <begin position="155"/>
        <end position="285"/>
    </location>
</feature>
<evidence type="ECO:0000256" key="3">
    <source>
        <dbReference type="ARBA" id="ARBA00022448"/>
    </source>
</evidence>
<feature type="domain" description="EamA" evidence="9">
    <location>
        <begin position="7"/>
        <end position="147"/>
    </location>
</feature>
<evidence type="ECO:0000256" key="6">
    <source>
        <dbReference type="ARBA" id="ARBA00022989"/>
    </source>
</evidence>
<organism evidence="10 11">
    <name type="scientific">Halobacillus aidingensis</name>
    <dbReference type="NCBI Taxonomy" id="240303"/>
    <lineage>
        <taxon>Bacteria</taxon>
        <taxon>Bacillati</taxon>
        <taxon>Bacillota</taxon>
        <taxon>Bacilli</taxon>
        <taxon>Bacillales</taxon>
        <taxon>Bacillaceae</taxon>
        <taxon>Halobacillus</taxon>
    </lineage>
</organism>
<dbReference type="InterPro" id="IPR037185">
    <property type="entry name" value="EmrE-like"/>
</dbReference>
<dbReference type="SUPFAM" id="SSF103481">
    <property type="entry name" value="Multidrug resistance efflux transporter EmrE"/>
    <property type="match status" value="2"/>
</dbReference>
<keyword evidence="3" id="KW-0813">Transport</keyword>
<keyword evidence="11" id="KW-1185">Reference proteome</keyword>
<evidence type="ECO:0000256" key="2">
    <source>
        <dbReference type="ARBA" id="ARBA00007362"/>
    </source>
</evidence>
<evidence type="ECO:0000256" key="1">
    <source>
        <dbReference type="ARBA" id="ARBA00004651"/>
    </source>
</evidence>
<evidence type="ECO:0000256" key="4">
    <source>
        <dbReference type="ARBA" id="ARBA00022475"/>
    </source>
</evidence>
<dbReference type="RefSeq" id="WP_089653731.1">
    <property type="nucleotide sequence ID" value="NZ_FNIZ01000016.1"/>
</dbReference>
<feature type="transmembrane region" description="Helical" evidence="8">
    <location>
        <begin position="269"/>
        <end position="287"/>
    </location>
</feature>
<feature type="transmembrane region" description="Helical" evidence="8">
    <location>
        <begin position="154"/>
        <end position="170"/>
    </location>
</feature>
<evidence type="ECO:0000313" key="10">
    <source>
        <dbReference type="EMBL" id="SDP34325.1"/>
    </source>
</evidence>
<name>A0A1H0RY68_HALAD</name>
<comment type="subcellular location">
    <subcellularLocation>
        <location evidence="1">Cell membrane</location>
        <topology evidence="1">Multi-pass membrane protein</topology>
    </subcellularLocation>
</comment>
<keyword evidence="6 8" id="KW-1133">Transmembrane helix</keyword>
<feature type="transmembrane region" description="Helical" evidence="8">
    <location>
        <begin position="38"/>
        <end position="56"/>
    </location>
</feature>
<dbReference type="Proteomes" id="UP000198860">
    <property type="component" value="Unassembled WGS sequence"/>
</dbReference>
<feature type="transmembrane region" description="Helical" evidence="8">
    <location>
        <begin position="131"/>
        <end position="148"/>
    </location>
</feature>
<feature type="transmembrane region" description="Helical" evidence="8">
    <location>
        <begin position="244"/>
        <end position="263"/>
    </location>
</feature>